<evidence type="ECO:0000313" key="1">
    <source>
        <dbReference type="EMBL" id="SPE18532.1"/>
    </source>
</evidence>
<organism evidence="1 2">
    <name type="scientific">Candidatus Sulfuritelmatomonas gaucii</name>
    <dbReference type="NCBI Taxonomy" id="2043161"/>
    <lineage>
        <taxon>Bacteria</taxon>
        <taxon>Pseudomonadati</taxon>
        <taxon>Acidobacteriota</taxon>
        <taxon>Terriglobia</taxon>
        <taxon>Terriglobales</taxon>
        <taxon>Acidobacteriaceae</taxon>
        <taxon>Candidatus Sulfuritelmatomonas</taxon>
    </lineage>
</organism>
<dbReference type="InterPro" id="IPR037079">
    <property type="entry name" value="AF2212/PG0164-like_sf"/>
</dbReference>
<gene>
    <name evidence="1" type="ORF">SBA5_160016</name>
</gene>
<dbReference type="EMBL" id="OKRB01000068">
    <property type="protein sequence ID" value="SPE18532.1"/>
    <property type="molecule type" value="Genomic_DNA"/>
</dbReference>
<sequence>MKKYKFKAKIQQAIVGEGGAYILFPYDVEEEFGTRGRVPVNVTFDGVPYKGSLVKYGQPQHMLGILKAIREQIGKGSGDTIDVVVWRDEEERKVEIPAAFKKLLKSEGLLAGFEKLSFTHRKEYVRWIEEAKKEETRQNRVAKAIAMLRKGVKTPR</sequence>
<proteinExistence type="predicted"/>
<accession>A0A2N9L5G1</accession>
<name>A0A2N9L5G1_9BACT</name>
<dbReference type="Proteomes" id="UP000239735">
    <property type="component" value="Unassembled WGS sequence"/>
</dbReference>
<dbReference type="OrthoDB" id="9800461at2"/>
<dbReference type="Gene3D" id="2.40.30.100">
    <property type="entry name" value="AF2212/PG0164-like"/>
    <property type="match status" value="1"/>
</dbReference>
<dbReference type="Pfam" id="PF13376">
    <property type="entry name" value="OmdA"/>
    <property type="match status" value="1"/>
</dbReference>
<evidence type="ECO:0000313" key="2">
    <source>
        <dbReference type="Proteomes" id="UP000239735"/>
    </source>
</evidence>
<dbReference type="Pfam" id="PF08922">
    <property type="entry name" value="DUF1905"/>
    <property type="match status" value="1"/>
</dbReference>
<reference evidence="2" key="1">
    <citation type="submission" date="2018-02" db="EMBL/GenBank/DDBJ databases">
        <authorList>
            <person name="Hausmann B."/>
        </authorList>
    </citation>
    <scope>NUCLEOTIDE SEQUENCE [LARGE SCALE GENOMIC DNA]</scope>
    <source>
        <strain evidence="2">Peat soil MAG SbA5</strain>
    </source>
</reference>
<evidence type="ECO:0008006" key="3">
    <source>
        <dbReference type="Google" id="ProtNLM"/>
    </source>
</evidence>
<protein>
    <recommendedName>
        <fullName evidence="3">DUF1905 domain-containing protein</fullName>
    </recommendedName>
</protein>
<dbReference type="SUPFAM" id="SSF141694">
    <property type="entry name" value="AF2212/PG0164-like"/>
    <property type="match status" value="1"/>
</dbReference>
<dbReference type="InterPro" id="IPR015018">
    <property type="entry name" value="DUF1905"/>
</dbReference>
<dbReference type="AlphaFoldDB" id="A0A2N9L5G1"/>